<dbReference type="AlphaFoldDB" id="A0A0F9XEF1"/>
<gene>
    <name evidence="2" type="ORF">LCGC14_0157950</name>
</gene>
<dbReference type="Gene3D" id="3.40.50.10610">
    <property type="entry name" value="ABC-type transport auxiliary lipoprotein component"/>
    <property type="match status" value="1"/>
</dbReference>
<protein>
    <recommendedName>
        <fullName evidence="1">ABC-type transport auxiliary lipoprotein component domain-containing protein</fullName>
    </recommendedName>
</protein>
<sequence length="225" mass="24145">MARETTASLTASVVDASNRAYGERDGGQEIMRAMFKPVLIALLTLGLSACVTSAPPDTFEISAPPLVPNVAGRTRAQILIPEPTAIKTLDSEKIVVKPTPYSVEYLANSQWSDRLPRMVQLRLLQAFENSGRVGAVGVPGQGLAIDYQLVMEVRKFEINAASAARATIEISVKALNDRNGSVVRTRVFGTEVPVAGTTNADYVAALDRAFDKISGEIVSWTLALI</sequence>
<name>A0A0F9XEF1_9ZZZZ</name>
<dbReference type="Pfam" id="PF03886">
    <property type="entry name" value="ABC_trans_aux"/>
    <property type="match status" value="1"/>
</dbReference>
<feature type="domain" description="ABC-type transport auxiliary lipoprotein component" evidence="1">
    <location>
        <begin position="62"/>
        <end position="217"/>
    </location>
</feature>
<accession>A0A0F9XEF1</accession>
<evidence type="ECO:0000313" key="2">
    <source>
        <dbReference type="EMBL" id="KKN97376.1"/>
    </source>
</evidence>
<proteinExistence type="predicted"/>
<comment type="caution">
    <text evidence="2">The sequence shown here is derived from an EMBL/GenBank/DDBJ whole genome shotgun (WGS) entry which is preliminary data.</text>
</comment>
<reference evidence="2" key="1">
    <citation type="journal article" date="2015" name="Nature">
        <title>Complex archaea that bridge the gap between prokaryotes and eukaryotes.</title>
        <authorList>
            <person name="Spang A."/>
            <person name="Saw J.H."/>
            <person name="Jorgensen S.L."/>
            <person name="Zaremba-Niedzwiedzka K."/>
            <person name="Martijn J."/>
            <person name="Lind A.E."/>
            <person name="van Eijk R."/>
            <person name="Schleper C."/>
            <person name="Guy L."/>
            <person name="Ettema T.J."/>
        </authorList>
    </citation>
    <scope>NUCLEOTIDE SEQUENCE</scope>
</reference>
<dbReference type="EMBL" id="LAZR01000058">
    <property type="protein sequence ID" value="KKN97376.1"/>
    <property type="molecule type" value="Genomic_DNA"/>
</dbReference>
<evidence type="ECO:0000259" key="1">
    <source>
        <dbReference type="Pfam" id="PF03886"/>
    </source>
</evidence>
<dbReference type="InterPro" id="IPR005586">
    <property type="entry name" value="ABC_trans_aux"/>
</dbReference>
<organism evidence="2">
    <name type="scientific">marine sediment metagenome</name>
    <dbReference type="NCBI Taxonomy" id="412755"/>
    <lineage>
        <taxon>unclassified sequences</taxon>
        <taxon>metagenomes</taxon>
        <taxon>ecological metagenomes</taxon>
    </lineage>
</organism>
<dbReference type="SUPFAM" id="SSF159594">
    <property type="entry name" value="XCC0632-like"/>
    <property type="match status" value="1"/>
</dbReference>